<dbReference type="AlphaFoldDB" id="A0A286NTV3"/>
<dbReference type="RefSeq" id="WP_098028291.1">
    <property type="nucleotide sequence ID" value="NZ_CP022378.1"/>
</dbReference>
<dbReference type="GeneID" id="96780604"/>
<dbReference type="EMBL" id="CP022378">
    <property type="protein sequence ID" value="ATA67542.1"/>
    <property type="molecule type" value="Genomic_DNA"/>
</dbReference>
<reference evidence="1 2" key="1">
    <citation type="journal article" date="2017" name="Genome Announc.">
        <title>Twelve Complete Reference Genomes of Clinical Isolates in the Capnocytophaga Genus.</title>
        <authorList>
            <person name="Villarma A."/>
            <person name="Gulvik C.A."/>
            <person name="Rowe L.A."/>
            <person name="Sheth M."/>
            <person name="Juieng P."/>
            <person name="Nicholson A.C."/>
            <person name="Loparev V.N."/>
            <person name="McQuiston J.R."/>
        </authorList>
    </citation>
    <scope>NUCLEOTIDE SEQUENCE [LARGE SCALE GENOMIC DNA]</scope>
    <source>
        <strain evidence="1 2">G7591</strain>
    </source>
</reference>
<evidence type="ECO:0000313" key="2">
    <source>
        <dbReference type="Proteomes" id="UP000242855"/>
    </source>
</evidence>
<evidence type="ECO:0000313" key="1">
    <source>
        <dbReference type="EMBL" id="ATA67542.1"/>
    </source>
</evidence>
<protein>
    <submittedName>
        <fullName evidence="1">Uncharacterized protein</fullName>
    </submittedName>
</protein>
<accession>A0A286NTV3</accession>
<dbReference type="KEGG" id="ccyn:CGC48_02195"/>
<organism evidence="1 2">
    <name type="scientific">Capnocytophaga cynodegmi</name>
    <dbReference type="NCBI Taxonomy" id="28189"/>
    <lineage>
        <taxon>Bacteria</taxon>
        <taxon>Pseudomonadati</taxon>
        <taxon>Bacteroidota</taxon>
        <taxon>Flavobacteriia</taxon>
        <taxon>Flavobacteriales</taxon>
        <taxon>Flavobacteriaceae</taxon>
        <taxon>Capnocytophaga</taxon>
    </lineage>
</organism>
<name>A0A286NTV3_9FLAO</name>
<dbReference type="Proteomes" id="UP000242855">
    <property type="component" value="Chromosome"/>
</dbReference>
<sequence length="276" mass="33143">MVCKHKSEWSYKWAKIKSDYEKFIKYHYPKAKQEYVDERLDEIQAKYDALYDFWDKLNFKTDTFWYFEPFAWVEQMKRVFSSIKPDIDLRPLMIFEPQKGRSDCNITCKRIMKRMGVVPEGATIKAKKYPFTIKGIQRYESYYQLADENEERTTLVFRDNQVLEDANNYLDKSLEYGHPILVGVNHTFDYRSSEDYINETTTDHYVIIVGRKTVNNELRYIFWDVGTSRGASTEWYFIKQSDGTLFAPRTYKSNNKTFTVIQIRRNLDENNKVIKY</sequence>
<proteinExistence type="predicted"/>
<gene>
    <name evidence="1" type="ORF">CGC48_02195</name>
</gene>